<dbReference type="Pfam" id="PF00639">
    <property type="entry name" value="Rotamase"/>
    <property type="match status" value="1"/>
</dbReference>
<dbReference type="GO" id="GO:0006457">
    <property type="term" value="P:protein folding"/>
    <property type="evidence" value="ECO:0007669"/>
    <property type="project" value="UniProtKB-UniRule"/>
</dbReference>
<comment type="catalytic activity">
    <reaction evidence="1 11">
        <text>[protein]-peptidylproline (omega=180) = [protein]-peptidylproline (omega=0)</text>
        <dbReference type="Rhea" id="RHEA:16237"/>
        <dbReference type="Rhea" id="RHEA-COMP:10747"/>
        <dbReference type="Rhea" id="RHEA-COMP:10748"/>
        <dbReference type="ChEBI" id="CHEBI:83833"/>
        <dbReference type="ChEBI" id="CHEBI:83834"/>
        <dbReference type="EC" id="5.2.1.8"/>
    </reaction>
</comment>
<keyword evidence="4 11" id="KW-1003">Cell membrane</keyword>
<evidence type="ECO:0000256" key="4">
    <source>
        <dbReference type="ARBA" id="ARBA00022475"/>
    </source>
</evidence>
<dbReference type="SUPFAM" id="SSF54534">
    <property type="entry name" value="FKBP-like"/>
    <property type="match status" value="1"/>
</dbReference>
<evidence type="ECO:0000256" key="11">
    <source>
        <dbReference type="HAMAP-Rule" id="MF_01145"/>
    </source>
</evidence>
<comment type="function">
    <text evidence="11">Plays a major role in protein secretion by helping the post-translocational extracellular folding of several secreted proteins.</text>
</comment>
<evidence type="ECO:0000256" key="6">
    <source>
        <dbReference type="ARBA" id="ARBA00023110"/>
    </source>
</evidence>
<keyword evidence="7 11" id="KW-0472">Membrane</keyword>
<evidence type="ECO:0000259" key="12">
    <source>
        <dbReference type="PROSITE" id="PS50198"/>
    </source>
</evidence>
<evidence type="ECO:0000313" key="13">
    <source>
        <dbReference type="EMBL" id="GGN60012.1"/>
    </source>
</evidence>
<dbReference type="InterPro" id="IPR023058">
    <property type="entry name" value="PPIase_PpiC_CS"/>
</dbReference>
<comment type="similarity">
    <text evidence="3 11">Belongs to the PrsA family.</text>
</comment>
<dbReference type="GO" id="GO:0005886">
    <property type="term" value="C:plasma membrane"/>
    <property type="evidence" value="ECO:0007669"/>
    <property type="project" value="UniProtKB-SubCell"/>
</dbReference>
<keyword evidence="9 11" id="KW-0413">Isomerase</keyword>
<dbReference type="InterPro" id="IPR027304">
    <property type="entry name" value="Trigger_fact/SurA_dom_sf"/>
</dbReference>
<evidence type="ECO:0000256" key="3">
    <source>
        <dbReference type="ARBA" id="ARBA00006071"/>
    </source>
</evidence>
<dbReference type="InterPro" id="IPR046357">
    <property type="entry name" value="PPIase_dom_sf"/>
</dbReference>
<dbReference type="Gene3D" id="3.10.50.40">
    <property type="match status" value="1"/>
</dbReference>
<evidence type="ECO:0000313" key="14">
    <source>
        <dbReference type="Proteomes" id="UP000624041"/>
    </source>
</evidence>
<dbReference type="EMBL" id="BMOS01000015">
    <property type="protein sequence ID" value="GGN60012.1"/>
    <property type="molecule type" value="Genomic_DNA"/>
</dbReference>
<comment type="subcellular location">
    <subcellularLocation>
        <location evidence="2 11">Cell membrane</location>
        <topology evidence="2 11">Lipid-anchor</topology>
    </subcellularLocation>
</comment>
<dbReference type="EC" id="5.2.1.8" evidence="11"/>
<comment type="caution">
    <text evidence="13">The sequence shown here is derived from an EMBL/GenBank/DDBJ whole genome shotgun (WGS) entry which is preliminary data.</text>
</comment>
<evidence type="ECO:0000256" key="10">
    <source>
        <dbReference type="ARBA" id="ARBA00023288"/>
    </source>
</evidence>
<keyword evidence="6 11" id="KW-0697">Rotamase</keyword>
<dbReference type="InterPro" id="IPR050245">
    <property type="entry name" value="PrsA_foldase"/>
</dbReference>
<dbReference type="PROSITE" id="PS51257">
    <property type="entry name" value="PROKAR_LIPOPROTEIN"/>
    <property type="match status" value="1"/>
</dbReference>
<dbReference type="SUPFAM" id="SSF109998">
    <property type="entry name" value="Triger factor/SurA peptide-binding domain-like"/>
    <property type="match status" value="1"/>
</dbReference>
<dbReference type="HAMAP" id="MF_01145">
    <property type="entry name" value="Foldase_PrsA"/>
    <property type="match status" value="1"/>
</dbReference>
<dbReference type="PANTHER" id="PTHR47245:SF1">
    <property type="entry name" value="FOLDASE PROTEIN PRSA"/>
    <property type="match status" value="1"/>
</dbReference>
<keyword evidence="10 11" id="KW-0449">Lipoprotein</keyword>
<name>A0A917Y0S6_9BACI</name>
<sequence>MKKYFFGLILCIAMLTACQQEETQGVVIETSYGDITEEVLNEALQERYGKQVLEELVMIQVLGEKYDVSEEQVTDELEKLKENYGIQFDQMIQQQGFADEEAFKDVIYLGLLQEEAALDEVVITDEQLEEAYEQKTKEISAQHILVQNKDIAEEVLEQIEQGADFAELAKEYSEDAMTAEEGGELGYFSAGTMVPPFENVAFSLEKGDISDPVQTTYGYHIIKVNDIQKKDQEIGTFDEVKEELRDEILKNSISTVETQVKIEQMIQDSIVDIKNESYEGLFDSFQEVTGASR</sequence>
<reference evidence="13" key="2">
    <citation type="submission" date="2020-09" db="EMBL/GenBank/DDBJ databases">
        <authorList>
            <person name="Sun Q."/>
            <person name="Ohkuma M."/>
        </authorList>
    </citation>
    <scope>NUCLEOTIDE SEQUENCE</scope>
    <source>
        <strain evidence="13">JCM 17251</strain>
    </source>
</reference>
<gene>
    <name evidence="13" type="primary">prsA1</name>
    <name evidence="11" type="synonym">prsA</name>
    <name evidence="13" type="ORF">GCM10007971_23670</name>
</gene>
<keyword evidence="8 11" id="KW-0564">Palmitate</keyword>
<proteinExistence type="inferred from homology"/>
<dbReference type="PANTHER" id="PTHR47245">
    <property type="entry name" value="PEPTIDYLPROLYL ISOMERASE"/>
    <property type="match status" value="1"/>
</dbReference>
<dbReference type="GO" id="GO:0003755">
    <property type="term" value="F:peptidyl-prolyl cis-trans isomerase activity"/>
    <property type="evidence" value="ECO:0007669"/>
    <property type="project" value="UniProtKB-UniRule"/>
</dbReference>
<dbReference type="PROSITE" id="PS50198">
    <property type="entry name" value="PPIC_PPIASE_2"/>
    <property type="match status" value="1"/>
</dbReference>
<keyword evidence="14" id="KW-1185">Reference proteome</keyword>
<evidence type="ECO:0000256" key="7">
    <source>
        <dbReference type="ARBA" id="ARBA00023136"/>
    </source>
</evidence>
<protein>
    <recommendedName>
        <fullName evidence="11">Foldase protein PrsA</fullName>
        <ecNumber evidence="11">5.2.1.8</ecNumber>
    </recommendedName>
</protein>
<evidence type="ECO:0000256" key="1">
    <source>
        <dbReference type="ARBA" id="ARBA00000971"/>
    </source>
</evidence>
<evidence type="ECO:0000256" key="5">
    <source>
        <dbReference type="ARBA" id="ARBA00022729"/>
    </source>
</evidence>
<dbReference type="RefSeq" id="WP_188857638.1">
    <property type="nucleotide sequence ID" value="NZ_BMOS01000015.1"/>
</dbReference>
<accession>A0A917Y0S6</accession>
<dbReference type="PROSITE" id="PS01096">
    <property type="entry name" value="PPIC_PPIASE_1"/>
    <property type="match status" value="1"/>
</dbReference>
<evidence type="ECO:0000256" key="2">
    <source>
        <dbReference type="ARBA" id="ARBA00004193"/>
    </source>
</evidence>
<dbReference type="Proteomes" id="UP000624041">
    <property type="component" value="Unassembled WGS sequence"/>
</dbReference>
<feature type="domain" description="PpiC" evidence="12">
    <location>
        <begin position="136"/>
        <end position="226"/>
    </location>
</feature>
<organism evidence="13 14">
    <name type="scientific">Oceanobacillus indicireducens</name>
    <dbReference type="NCBI Taxonomy" id="1004261"/>
    <lineage>
        <taxon>Bacteria</taxon>
        <taxon>Bacillati</taxon>
        <taxon>Bacillota</taxon>
        <taxon>Bacilli</taxon>
        <taxon>Bacillales</taxon>
        <taxon>Bacillaceae</taxon>
        <taxon>Oceanobacillus</taxon>
    </lineage>
</organism>
<dbReference type="InterPro" id="IPR023059">
    <property type="entry name" value="Foldase_PrsA"/>
</dbReference>
<dbReference type="InterPro" id="IPR000297">
    <property type="entry name" value="PPIase_PpiC"/>
</dbReference>
<keyword evidence="5 11" id="KW-0732">Signal</keyword>
<reference evidence="13" key="1">
    <citation type="journal article" date="2014" name="Int. J. Syst. Evol. Microbiol.">
        <title>Complete genome sequence of Corynebacterium casei LMG S-19264T (=DSM 44701T), isolated from a smear-ripened cheese.</title>
        <authorList>
            <consortium name="US DOE Joint Genome Institute (JGI-PGF)"/>
            <person name="Walter F."/>
            <person name="Albersmeier A."/>
            <person name="Kalinowski J."/>
            <person name="Ruckert C."/>
        </authorList>
    </citation>
    <scope>NUCLEOTIDE SEQUENCE</scope>
    <source>
        <strain evidence="13">JCM 17251</strain>
    </source>
</reference>
<dbReference type="AlphaFoldDB" id="A0A917Y0S6"/>
<evidence type="ECO:0000256" key="9">
    <source>
        <dbReference type="ARBA" id="ARBA00023235"/>
    </source>
</evidence>
<evidence type="ECO:0000256" key="8">
    <source>
        <dbReference type="ARBA" id="ARBA00023139"/>
    </source>
</evidence>